<dbReference type="RefSeq" id="WP_179668600.1">
    <property type="nucleotide sequence ID" value="NZ_JACCFP010000001.1"/>
</dbReference>
<proteinExistence type="predicted"/>
<dbReference type="InterPro" id="IPR009057">
    <property type="entry name" value="Homeodomain-like_sf"/>
</dbReference>
<dbReference type="InterPro" id="IPR001647">
    <property type="entry name" value="HTH_TetR"/>
</dbReference>
<protein>
    <submittedName>
        <fullName evidence="7">AcrR family transcriptional regulator</fullName>
    </submittedName>
</protein>
<feature type="domain" description="HTH tetR-type" evidence="6">
    <location>
        <begin position="8"/>
        <end position="68"/>
    </location>
</feature>
<dbReference type="Gene3D" id="1.10.357.10">
    <property type="entry name" value="Tetracycline Repressor, domain 2"/>
    <property type="match status" value="1"/>
</dbReference>
<name>A0A853C4N7_9ACTN</name>
<evidence type="ECO:0000256" key="3">
    <source>
        <dbReference type="ARBA" id="ARBA00023125"/>
    </source>
</evidence>
<evidence type="ECO:0000259" key="6">
    <source>
        <dbReference type="PROSITE" id="PS50977"/>
    </source>
</evidence>
<evidence type="ECO:0000256" key="5">
    <source>
        <dbReference type="PROSITE-ProRule" id="PRU00335"/>
    </source>
</evidence>
<reference evidence="7 8" key="1">
    <citation type="submission" date="2020-07" db="EMBL/GenBank/DDBJ databases">
        <title>Sequencing the genomes of 1000 actinobacteria strains.</title>
        <authorList>
            <person name="Klenk H.-P."/>
        </authorList>
    </citation>
    <scope>NUCLEOTIDE SEQUENCE [LARGE SCALE GENOMIC DNA]</scope>
    <source>
        <strain evidence="7 8">DSM 103833</strain>
    </source>
</reference>
<dbReference type="Pfam" id="PF13977">
    <property type="entry name" value="TetR_C_6"/>
    <property type="match status" value="1"/>
</dbReference>
<comment type="caution">
    <text evidence="7">The sequence shown here is derived from an EMBL/GenBank/DDBJ whole genome shotgun (WGS) entry which is preliminary data.</text>
</comment>
<sequence>MPRVSVEAERKEQILSAACEVIAEIGFKSLRIADVAKRARTSTGTVHYYFDTKRDLMHAAFEWNFSRSVDRRRELLDAAEPPSVRLRRFIDSYLPSDDETITAWNVWAELWIEALHDPDLQELNEQVYGEWRRMVAAIVRDGQDAGEFREGDAVVFANALIGMVDGLSLQVLMGSRAMTVERMRAVCDQVLTQFLS</sequence>
<dbReference type="SUPFAM" id="SSF48498">
    <property type="entry name" value="Tetracyclin repressor-like, C-terminal domain"/>
    <property type="match status" value="1"/>
</dbReference>
<dbReference type="SUPFAM" id="SSF46689">
    <property type="entry name" value="Homeodomain-like"/>
    <property type="match status" value="1"/>
</dbReference>
<keyword evidence="1" id="KW-0678">Repressor</keyword>
<accession>A0A853C4N7</accession>
<evidence type="ECO:0000256" key="4">
    <source>
        <dbReference type="ARBA" id="ARBA00023163"/>
    </source>
</evidence>
<evidence type="ECO:0000313" key="7">
    <source>
        <dbReference type="EMBL" id="NYJ02197.1"/>
    </source>
</evidence>
<dbReference type="InterPro" id="IPR039538">
    <property type="entry name" value="BetI_C"/>
</dbReference>
<dbReference type="GO" id="GO:0000976">
    <property type="term" value="F:transcription cis-regulatory region binding"/>
    <property type="evidence" value="ECO:0007669"/>
    <property type="project" value="TreeGrafter"/>
</dbReference>
<dbReference type="PRINTS" id="PR00455">
    <property type="entry name" value="HTHTETR"/>
</dbReference>
<keyword evidence="2" id="KW-0805">Transcription regulation</keyword>
<dbReference type="PROSITE" id="PS50977">
    <property type="entry name" value="HTH_TETR_2"/>
    <property type="match status" value="1"/>
</dbReference>
<keyword evidence="8" id="KW-1185">Reference proteome</keyword>
<evidence type="ECO:0000313" key="8">
    <source>
        <dbReference type="Proteomes" id="UP000530424"/>
    </source>
</evidence>
<feature type="DNA-binding region" description="H-T-H motif" evidence="5">
    <location>
        <begin position="31"/>
        <end position="50"/>
    </location>
</feature>
<dbReference type="Pfam" id="PF00440">
    <property type="entry name" value="TetR_N"/>
    <property type="match status" value="1"/>
</dbReference>
<dbReference type="AlphaFoldDB" id="A0A853C4N7"/>
<evidence type="ECO:0000256" key="1">
    <source>
        <dbReference type="ARBA" id="ARBA00022491"/>
    </source>
</evidence>
<gene>
    <name evidence="7" type="ORF">HNR19_002895</name>
</gene>
<dbReference type="PANTHER" id="PTHR30055:SF234">
    <property type="entry name" value="HTH-TYPE TRANSCRIPTIONAL REGULATOR BETI"/>
    <property type="match status" value="1"/>
</dbReference>
<keyword evidence="3 5" id="KW-0238">DNA-binding</keyword>
<dbReference type="InterPro" id="IPR050109">
    <property type="entry name" value="HTH-type_TetR-like_transc_reg"/>
</dbReference>
<dbReference type="EMBL" id="JACCFP010000001">
    <property type="protein sequence ID" value="NYJ02197.1"/>
    <property type="molecule type" value="Genomic_DNA"/>
</dbReference>
<dbReference type="PANTHER" id="PTHR30055">
    <property type="entry name" value="HTH-TYPE TRANSCRIPTIONAL REGULATOR RUTR"/>
    <property type="match status" value="1"/>
</dbReference>
<organism evidence="7 8">
    <name type="scientific">Nocardioides thalensis</name>
    <dbReference type="NCBI Taxonomy" id="1914755"/>
    <lineage>
        <taxon>Bacteria</taxon>
        <taxon>Bacillati</taxon>
        <taxon>Actinomycetota</taxon>
        <taxon>Actinomycetes</taxon>
        <taxon>Propionibacteriales</taxon>
        <taxon>Nocardioidaceae</taxon>
        <taxon>Nocardioides</taxon>
    </lineage>
</organism>
<dbReference type="GO" id="GO:0003700">
    <property type="term" value="F:DNA-binding transcription factor activity"/>
    <property type="evidence" value="ECO:0007669"/>
    <property type="project" value="TreeGrafter"/>
</dbReference>
<dbReference type="Proteomes" id="UP000530424">
    <property type="component" value="Unassembled WGS sequence"/>
</dbReference>
<evidence type="ECO:0000256" key="2">
    <source>
        <dbReference type="ARBA" id="ARBA00023015"/>
    </source>
</evidence>
<dbReference type="InterPro" id="IPR036271">
    <property type="entry name" value="Tet_transcr_reg_TetR-rel_C_sf"/>
</dbReference>
<keyword evidence="4" id="KW-0804">Transcription</keyword>